<feature type="region of interest" description="Disordered" evidence="1">
    <location>
        <begin position="190"/>
        <end position="289"/>
    </location>
</feature>
<feature type="compositionally biased region" description="Acidic residues" evidence="1">
    <location>
        <begin position="247"/>
        <end position="289"/>
    </location>
</feature>
<sequence length="289" mass="30867">MTTSDQNPEEEKPASNEDKLEAIKQEEKEDASTYYAQGSSGEKGLTEADFKEPVPPVDPEEEEMSLLKAVAFLGFGMAALAIIFILFFIRDLNSKVGDVDAAIQTIETKFGPIKQTMESGFARIDQDVSDLKGKVGNYEKMVAVMELKRAKVAIQEVTANSDPELQSKSGQLIANIDSLLNDLGAGDGSAPLTMAVPPAAAPEDAAPAPEPEPAHEPEPAPEPAEEAAVEEEPAAEEDATGVIELASEGESEESEESEDSGESEESDESEGEEEGGEEEGEDDEEEEDE</sequence>
<evidence type="ECO:0000313" key="3">
    <source>
        <dbReference type="EMBL" id="QPJ63089.1"/>
    </source>
</evidence>
<evidence type="ECO:0000256" key="1">
    <source>
        <dbReference type="SAM" id="MobiDB-lite"/>
    </source>
</evidence>
<gene>
    <name evidence="3" type="ORF">G3M70_14885</name>
</gene>
<feature type="compositionally biased region" description="Low complexity" evidence="1">
    <location>
        <begin position="195"/>
        <end position="207"/>
    </location>
</feature>
<dbReference type="KEGG" id="nli:G3M70_14885"/>
<feature type="compositionally biased region" description="Acidic residues" evidence="1">
    <location>
        <begin position="223"/>
        <end position="239"/>
    </location>
</feature>
<protein>
    <submittedName>
        <fullName evidence="3">Uncharacterized protein</fullName>
    </submittedName>
</protein>
<keyword evidence="2" id="KW-1133">Transmembrane helix</keyword>
<dbReference type="Proteomes" id="UP000594688">
    <property type="component" value="Chromosome"/>
</dbReference>
<accession>A0A7T0BY42</accession>
<evidence type="ECO:0000313" key="4">
    <source>
        <dbReference type="Proteomes" id="UP000594688"/>
    </source>
</evidence>
<feature type="region of interest" description="Disordered" evidence="1">
    <location>
        <begin position="1"/>
        <end position="58"/>
    </location>
</feature>
<proteinExistence type="predicted"/>
<name>A0A7T0BY42_9BACT</name>
<dbReference type="EMBL" id="CP048685">
    <property type="protein sequence ID" value="QPJ63089.1"/>
    <property type="molecule type" value="Genomic_DNA"/>
</dbReference>
<dbReference type="AlphaFoldDB" id="A0A7T0BY42"/>
<reference evidence="3 4" key="1">
    <citation type="submission" date="2020-02" db="EMBL/GenBank/DDBJ databases">
        <title>Genomic and physiological characterization of two novel Nitrospinaceae genera.</title>
        <authorList>
            <person name="Mueller A.J."/>
            <person name="Jung M.-Y."/>
            <person name="Strachan C.R."/>
            <person name="Herbold C.W."/>
            <person name="Kirkegaard R.H."/>
            <person name="Daims H."/>
        </authorList>
    </citation>
    <scope>NUCLEOTIDE SEQUENCE [LARGE SCALE GENOMIC DNA]</scope>
    <source>
        <strain evidence="3">EB</strain>
    </source>
</reference>
<keyword evidence="2" id="KW-0812">Transmembrane</keyword>
<keyword evidence="2" id="KW-0472">Membrane</keyword>
<organism evidence="3 4">
    <name type="scientific">Candidatus Nitronauta litoralis</name>
    <dbReference type="NCBI Taxonomy" id="2705533"/>
    <lineage>
        <taxon>Bacteria</taxon>
        <taxon>Pseudomonadati</taxon>
        <taxon>Nitrospinota/Tectimicrobiota group</taxon>
        <taxon>Nitrospinota</taxon>
        <taxon>Nitrospinia</taxon>
        <taxon>Nitrospinales</taxon>
        <taxon>Nitrospinaceae</taxon>
        <taxon>Candidatus Nitronauta</taxon>
    </lineage>
</organism>
<feature type="compositionally biased region" description="Basic and acidic residues" evidence="1">
    <location>
        <begin position="9"/>
        <end position="31"/>
    </location>
</feature>
<feature type="transmembrane region" description="Helical" evidence="2">
    <location>
        <begin position="69"/>
        <end position="89"/>
    </location>
</feature>
<evidence type="ECO:0000256" key="2">
    <source>
        <dbReference type="SAM" id="Phobius"/>
    </source>
</evidence>